<feature type="compositionally biased region" description="Low complexity" evidence="2">
    <location>
        <begin position="1"/>
        <end position="31"/>
    </location>
</feature>
<dbReference type="Proteomes" id="UP000028828">
    <property type="component" value="Unassembled WGS sequence"/>
</dbReference>
<dbReference type="SUPFAM" id="SSF64268">
    <property type="entry name" value="PX domain"/>
    <property type="match status" value="1"/>
</dbReference>
<comment type="caution">
    <text evidence="4">The sequence shown here is derived from an EMBL/GenBank/DDBJ whole genome shotgun (WGS) entry which is preliminary data.</text>
</comment>
<name>A0A086K8H0_TOXGO</name>
<dbReference type="AlphaFoldDB" id="A0A086K8H0"/>
<dbReference type="PANTHER" id="PTHR10555">
    <property type="entry name" value="SORTING NEXIN"/>
    <property type="match status" value="1"/>
</dbReference>
<evidence type="ECO:0000259" key="3">
    <source>
        <dbReference type="PROSITE" id="PS50195"/>
    </source>
</evidence>
<dbReference type="Gene3D" id="3.30.1520.10">
    <property type="entry name" value="Phox-like domain"/>
    <property type="match status" value="1"/>
</dbReference>
<dbReference type="PANTHER" id="PTHR10555:SF170">
    <property type="entry name" value="FI18122P1"/>
    <property type="match status" value="1"/>
</dbReference>
<dbReference type="SMART" id="SM00312">
    <property type="entry name" value="PX"/>
    <property type="match status" value="1"/>
</dbReference>
<evidence type="ECO:0000256" key="1">
    <source>
        <dbReference type="SAM" id="Coils"/>
    </source>
</evidence>
<sequence>MAGSVSGGASPPTGAASSLPSTTSLSPDTGGASVGSVPGLPKYILETRRKDLKGKSGVPPQVLNERGERLSSTGDPCVTTGAPVNHPQRQGSITGFSMAAIGRPDPLSFTSLHMHRGPLTSSSEGAPSSQRSVGEWDSSSSHSKVVERSSRFGVPDLKKAHEGDSFIQPQGSERITSAAAPSPYHVAPPESSSSCSQGWIGDCDSRRTNASPDFPPPSTGTQSPRHDLPGERKPYSASERASVSTAHHPFTLPVASLSGRLESSFVDTSARISSSLTFCEGVGSRAATVPPDQSKEIPLNSSRHQTGCLPSSSHEGFRSTNGEYLPVSATWAGPSTGNALSNGATAVEGRDAEQLTRMDGMEDDDDDFLGDSFVVVEAVEGREEVPGCAFSPSPLRFPSHCFSADGLWDSEGPHGDFAVSVSDPETRSTGPLGRFTLYLVSGRTVAGAPFACRKRYSDFEWLRMQLVQAFPGVFVPPIPRKQKLGRFDSSFVENRRQGLQEFLQRLFRRRHLAKCSVCVGWLTRSPEGGMDQFKKEVAARPLAEQLGEFQEIFRAQLGESTGRGTRAESDRFIVFKQFLGKQLTTLEELHRHFSRLASLSRSQFGCVSALQNLLRDVCSSEENLLRQIPDLPIPAVRCELATLVSLQRACLVASPAHNYDVMQQVVAKEFDDTECMLEAVAGLERLVQLKHQAQAQIGREENSLRHVLRSARGSWLQTFVHRKDKDAQIAELRASIEALKLQVQVLEQWAEASRLVWVTMEMPKLVTAKSIAFTRAAHAFIDRQQQQFLQEARIWQAYWLRTGASASTALSDQPASQPRRPSEPESTRKL</sequence>
<feature type="coiled-coil region" evidence="1">
    <location>
        <begin position="683"/>
        <end position="742"/>
    </location>
</feature>
<dbReference type="InterPro" id="IPR001683">
    <property type="entry name" value="PX_dom"/>
</dbReference>
<feature type="compositionally biased region" description="Polar residues" evidence="2">
    <location>
        <begin position="299"/>
        <end position="315"/>
    </location>
</feature>
<feature type="compositionally biased region" description="Basic and acidic residues" evidence="2">
    <location>
        <begin position="224"/>
        <end position="234"/>
    </location>
</feature>
<dbReference type="InterPro" id="IPR036871">
    <property type="entry name" value="PX_dom_sf"/>
</dbReference>
<dbReference type="SMR" id="A0A086K8H0"/>
<dbReference type="PROSITE" id="PS50195">
    <property type="entry name" value="PX"/>
    <property type="match status" value="1"/>
</dbReference>
<reference evidence="4 5" key="1">
    <citation type="submission" date="2014-03" db="EMBL/GenBank/DDBJ databases">
        <authorList>
            <person name="Sibley D."/>
            <person name="Venepally P."/>
            <person name="Karamycheva S."/>
            <person name="Hadjithomas M."/>
            <person name="Khan A."/>
            <person name="Brunk B."/>
            <person name="Roos D."/>
            <person name="Caler E."/>
            <person name="Lorenzi H."/>
        </authorList>
    </citation>
    <scope>NUCLEOTIDE SEQUENCE [LARGE SCALE GENOMIC DNA]</scope>
    <source>
        <strain evidence="5">p89</strain>
    </source>
</reference>
<feature type="compositionally biased region" description="Basic and acidic residues" evidence="2">
    <location>
        <begin position="144"/>
        <end position="164"/>
    </location>
</feature>
<feature type="compositionally biased region" description="Polar residues" evidence="2">
    <location>
        <begin position="119"/>
        <end position="132"/>
    </location>
</feature>
<keyword evidence="1" id="KW-0175">Coiled coil</keyword>
<evidence type="ECO:0000313" key="5">
    <source>
        <dbReference type="Proteomes" id="UP000028828"/>
    </source>
</evidence>
<accession>A0A086K8H0</accession>
<feature type="region of interest" description="Disordered" evidence="2">
    <location>
        <begin position="107"/>
        <end position="244"/>
    </location>
</feature>
<dbReference type="OrthoDB" id="10254720at2759"/>
<feature type="region of interest" description="Disordered" evidence="2">
    <location>
        <begin position="1"/>
        <end position="91"/>
    </location>
</feature>
<feature type="region of interest" description="Disordered" evidence="2">
    <location>
        <begin position="808"/>
        <end position="830"/>
    </location>
</feature>
<protein>
    <submittedName>
        <fullName evidence="4">PX domain protein</fullName>
    </submittedName>
</protein>
<gene>
    <name evidence="4" type="ORF">TGP89_309870</name>
</gene>
<organism evidence="4 5">
    <name type="scientific">Toxoplasma gondii p89</name>
    <dbReference type="NCBI Taxonomy" id="943119"/>
    <lineage>
        <taxon>Eukaryota</taxon>
        <taxon>Sar</taxon>
        <taxon>Alveolata</taxon>
        <taxon>Apicomplexa</taxon>
        <taxon>Conoidasida</taxon>
        <taxon>Coccidia</taxon>
        <taxon>Eucoccidiorida</taxon>
        <taxon>Eimeriorina</taxon>
        <taxon>Sarcocystidae</taxon>
        <taxon>Toxoplasma</taxon>
    </lineage>
</organism>
<dbReference type="VEuPathDB" id="ToxoDB:TGP89_309870"/>
<dbReference type="EMBL" id="AEYI02001170">
    <property type="protein sequence ID" value="KFG40688.1"/>
    <property type="molecule type" value="Genomic_DNA"/>
</dbReference>
<dbReference type="CDD" id="cd06093">
    <property type="entry name" value="PX_domain"/>
    <property type="match status" value="1"/>
</dbReference>
<feature type="compositionally biased region" description="Basic and acidic residues" evidence="2">
    <location>
        <begin position="820"/>
        <end position="830"/>
    </location>
</feature>
<dbReference type="GO" id="GO:0035091">
    <property type="term" value="F:phosphatidylinositol binding"/>
    <property type="evidence" value="ECO:0007669"/>
    <property type="project" value="InterPro"/>
</dbReference>
<dbReference type="GO" id="GO:0005768">
    <property type="term" value="C:endosome"/>
    <property type="evidence" value="ECO:0007669"/>
    <property type="project" value="TreeGrafter"/>
</dbReference>
<feature type="domain" description="PX" evidence="3">
    <location>
        <begin position="416"/>
        <end position="529"/>
    </location>
</feature>
<dbReference type="Pfam" id="PF00787">
    <property type="entry name" value="PX"/>
    <property type="match status" value="1"/>
</dbReference>
<proteinExistence type="predicted"/>
<evidence type="ECO:0000313" key="4">
    <source>
        <dbReference type="EMBL" id="KFG40688.1"/>
    </source>
</evidence>
<evidence type="ECO:0000256" key="2">
    <source>
        <dbReference type="SAM" id="MobiDB-lite"/>
    </source>
</evidence>
<feature type="region of interest" description="Disordered" evidence="2">
    <location>
        <begin position="284"/>
        <end position="315"/>
    </location>
</feature>